<dbReference type="PANTHER" id="PTHR43765">
    <property type="entry name" value="2-DEHYDROPANTOATE 2-REDUCTASE-RELATED"/>
    <property type="match status" value="1"/>
</dbReference>
<reference evidence="6" key="2">
    <citation type="submission" date="2023-01" db="EMBL/GenBank/DDBJ databases">
        <authorList>
            <person name="Sun Q."/>
            <person name="Evtushenko L."/>
        </authorList>
    </citation>
    <scope>NUCLEOTIDE SEQUENCE</scope>
    <source>
        <strain evidence="6">VKM Ac-1321</strain>
    </source>
</reference>
<sequence>MAPAGGVGTVGGVRFVIIGAGAVGGVVAGRLAGAGAAVALVARGAHLEAIRRDGLVLREAGGDSRHHLPAFATPAEVDWRAGDVAVLAVKSNSTESLLTRLPRDTPVVCLQNGVANERAALRLFPDVYGVCVMLPSAHLEPGVVVAQCAPIPGILDIGRIPGGVDPRAEAIAAHLVEAGFVCEARPDIMRRKYTKLLMNLGNAVEALCGRSEAADELAALLRAEGEAVLRAAGIDYASAAEDRERRGDLLRLVPVAGQERGGGSTWQSLARATGEVEADYLNGEIVLLGRLHDTPAPANEAARRLVIEAAARGAAPGSMPAAQLRAAVDGSAGR</sequence>
<evidence type="ECO:0000313" key="6">
    <source>
        <dbReference type="EMBL" id="GLK99789.1"/>
    </source>
</evidence>
<dbReference type="InterPro" id="IPR013332">
    <property type="entry name" value="KPR_N"/>
</dbReference>
<protein>
    <submittedName>
        <fullName evidence="6">2-dehydropantoate 2-reductase</fullName>
    </submittedName>
</protein>
<evidence type="ECO:0000256" key="3">
    <source>
        <dbReference type="ARBA" id="ARBA00023002"/>
    </source>
</evidence>
<dbReference type="GO" id="GO:0050661">
    <property type="term" value="F:NADP binding"/>
    <property type="evidence" value="ECO:0007669"/>
    <property type="project" value="TreeGrafter"/>
</dbReference>
<dbReference type="PANTHER" id="PTHR43765:SF2">
    <property type="entry name" value="2-DEHYDROPANTOATE 2-REDUCTASE"/>
    <property type="match status" value="1"/>
</dbReference>
<evidence type="ECO:0000256" key="2">
    <source>
        <dbReference type="ARBA" id="ARBA00022857"/>
    </source>
</evidence>
<dbReference type="GO" id="GO:0008677">
    <property type="term" value="F:2-dehydropantoate 2-reductase activity"/>
    <property type="evidence" value="ECO:0007669"/>
    <property type="project" value="TreeGrafter"/>
</dbReference>
<dbReference type="InterPro" id="IPR013752">
    <property type="entry name" value="KPA_reductase"/>
</dbReference>
<dbReference type="InterPro" id="IPR008927">
    <property type="entry name" value="6-PGluconate_DH-like_C_sf"/>
</dbReference>
<evidence type="ECO:0000313" key="7">
    <source>
        <dbReference type="Proteomes" id="UP001143480"/>
    </source>
</evidence>
<dbReference type="AlphaFoldDB" id="A0A9W6KFL0"/>
<dbReference type="InterPro" id="IPR050838">
    <property type="entry name" value="Ketopantoate_reductase"/>
</dbReference>
<evidence type="ECO:0000259" key="5">
    <source>
        <dbReference type="Pfam" id="PF08546"/>
    </source>
</evidence>
<accession>A0A9W6KFL0</accession>
<feature type="domain" description="Ketopantoate reductase N-terminal" evidence="4">
    <location>
        <begin position="16"/>
        <end position="147"/>
    </location>
</feature>
<feature type="domain" description="Ketopantoate reductase C-terminal" evidence="5">
    <location>
        <begin position="187"/>
        <end position="306"/>
    </location>
</feature>
<comment type="caution">
    <text evidence="6">The sequence shown here is derived from an EMBL/GenBank/DDBJ whole genome shotgun (WGS) entry which is preliminary data.</text>
</comment>
<keyword evidence="2" id="KW-0521">NADP</keyword>
<dbReference type="Proteomes" id="UP001143480">
    <property type="component" value="Unassembled WGS sequence"/>
</dbReference>
<dbReference type="EMBL" id="BSFP01000005">
    <property type="protein sequence ID" value="GLK99789.1"/>
    <property type="molecule type" value="Genomic_DNA"/>
</dbReference>
<dbReference type="InterPro" id="IPR013328">
    <property type="entry name" value="6PGD_dom2"/>
</dbReference>
<reference evidence="6" key="1">
    <citation type="journal article" date="2014" name="Int. J. Syst. Evol. Microbiol.">
        <title>Complete genome sequence of Corynebacterium casei LMG S-19264T (=DSM 44701T), isolated from a smear-ripened cheese.</title>
        <authorList>
            <consortium name="US DOE Joint Genome Institute (JGI-PGF)"/>
            <person name="Walter F."/>
            <person name="Albersmeier A."/>
            <person name="Kalinowski J."/>
            <person name="Ruckert C."/>
        </authorList>
    </citation>
    <scope>NUCLEOTIDE SEQUENCE</scope>
    <source>
        <strain evidence="6">VKM Ac-1321</strain>
    </source>
</reference>
<organism evidence="6 7">
    <name type="scientific">Dactylosporangium matsuzakiense</name>
    <dbReference type="NCBI Taxonomy" id="53360"/>
    <lineage>
        <taxon>Bacteria</taxon>
        <taxon>Bacillati</taxon>
        <taxon>Actinomycetota</taxon>
        <taxon>Actinomycetes</taxon>
        <taxon>Micromonosporales</taxon>
        <taxon>Micromonosporaceae</taxon>
        <taxon>Dactylosporangium</taxon>
    </lineage>
</organism>
<dbReference type="GO" id="GO:0005737">
    <property type="term" value="C:cytoplasm"/>
    <property type="evidence" value="ECO:0007669"/>
    <property type="project" value="TreeGrafter"/>
</dbReference>
<name>A0A9W6KFL0_9ACTN</name>
<dbReference type="Gene3D" id="3.40.50.720">
    <property type="entry name" value="NAD(P)-binding Rossmann-like Domain"/>
    <property type="match status" value="1"/>
</dbReference>
<keyword evidence="7" id="KW-1185">Reference proteome</keyword>
<evidence type="ECO:0000259" key="4">
    <source>
        <dbReference type="Pfam" id="PF02558"/>
    </source>
</evidence>
<dbReference type="SUPFAM" id="SSF48179">
    <property type="entry name" value="6-phosphogluconate dehydrogenase C-terminal domain-like"/>
    <property type="match status" value="1"/>
</dbReference>
<dbReference type="SUPFAM" id="SSF51735">
    <property type="entry name" value="NAD(P)-binding Rossmann-fold domains"/>
    <property type="match status" value="1"/>
</dbReference>
<dbReference type="Pfam" id="PF02558">
    <property type="entry name" value="ApbA"/>
    <property type="match status" value="1"/>
</dbReference>
<evidence type="ECO:0000256" key="1">
    <source>
        <dbReference type="ARBA" id="ARBA00007870"/>
    </source>
</evidence>
<keyword evidence="3" id="KW-0560">Oxidoreductase</keyword>
<dbReference type="Pfam" id="PF08546">
    <property type="entry name" value="ApbA_C"/>
    <property type="match status" value="1"/>
</dbReference>
<proteinExistence type="inferred from homology"/>
<comment type="similarity">
    <text evidence="1">Belongs to the ketopantoate reductase family.</text>
</comment>
<gene>
    <name evidence="6" type="ORF">GCM10017581_015300</name>
</gene>
<dbReference type="Gene3D" id="1.10.1040.10">
    <property type="entry name" value="N-(1-d-carboxylethyl)-l-norvaline Dehydrogenase, domain 2"/>
    <property type="match status" value="1"/>
</dbReference>
<dbReference type="InterPro" id="IPR036291">
    <property type="entry name" value="NAD(P)-bd_dom_sf"/>
</dbReference>